<gene>
    <name evidence="1" type="ORF">Salat_0952900</name>
</gene>
<keyword evidence="2" id="KW-1185">Reference proteome</keyword>
<dbReference type="EMBL" id="JACGWO010000003">
    <property type="protein sequence ID" value="KAK4431908.1"/>
    <property type="molecule type" value="Genomic_DNA"/>
</dbReference>
<comment type="caution">
    <text evidence="1">The sequence shown here is derived from an EMBL/GenBank/DDBJ whole genome shotgun (WGS) entry which is preliminary data.</text>
</comment>
<evidence type="ECO:0000313" key="1">
    <source>
        <dbReference type="EMBL" id="KAK4431908.1"/>
    </source>
</evidence>
<proteinExistence type="predicted"/>
<name>A0AAE1YLQ7_9LAMI</name>
<dbReference type="AlphaFoldDB" id="A0AAE1YLQ7"/>
<accession>A0AAE1YLQ7</accession>
<reference evidence="1" key="2">
    <citation type="journal article" date="2024" name="Plant">
        <title>Genomic evolution and insights into agronomic trait innovations of Sesamum species.</title>
        <authorList>
            <person name="Miao H."/>
            <person name="Wang L."/>
            <person name="Qu L."/>
            <person name="Liu H."/>
            <person name="Sun Y."/>
            <person name="Le M."/>
            <person name="Wang Q."/>
            <person name="Wei S."/>
            <person name="Zheng Y."/>
            <person name="Lin W."/>
            <person name="Duan Y."/>
            <person name="Cao H."/>
            <person name="Xiong S."/>
            <person name="Wang X."/>
            <person name="Wei L."/>
            <person name="Li C."/>
            <person name="Ma Q."/>
            <person name="Ju M."/>
            <person name="Zhao R."/>
            <person name="Li G."/>
            <person name="Mu C."/>
            <person name="Tian Q."/>
            <person name="Mei H."/>
            <person name="Zhang T."/>
            <person name="Gao T."/>
            <person name="Zhang H."/>
        </authorList>
    </citation>
    <scope>NUCLEOTIDE SEQUENCE</scope>
    <source>
        <strain evidence="1">3651</strain>
    </source>
</reference>
<protein>
    <submittedName>
        <fullName evidence="1">Uncharacterized protein</fullName>
    </submittedName>
</protein>
<organism evidence="1 2">
    <name type="scientific">Sesamum alatum</name>
    <dbReference type="NCBI Taxonomy" id="300844"/>
    <lineage>
        <taxon>Eukaryota</taxon>
        <taxon>Viridiplantae</taxon>
        <taxon>Streptophyta</taxon>
        <taxon>Embryophyta</taxon>
        <taxon>Tracheophyta</taxon>
        <taxon>Spermatophyta</taxon>
        <taxon>Magnoliopsida</taxon>
        <taxon>eudicotyledons</taxon>
        <taxon>Gunneridae</taxon>
        <taxon>Pentapetalae</taxon>
        <taxon>asterids</taxon>
        <taxon>lamiids</taxon>
        <taxon>Lamiales</taxon>
        <taxon>Pedaliaceae</taxon>
        <taxon>Sesamum</taxon>
    </lineage>
</organism>
<sequence>MEAVRWYVFREPSHRITLFMVADGVTVLPGGWQCHIVFQALGSCHQLHEAMLLTVDEDCCTFLPRELLPVMLVCVCGRLLKFGAEGAWNVGGGNISSSGSVSLVSLYSHHAQVFDLKSLMLGQLSCLPSLWHSPDNGYCHHGFNWLARAGLSLTSSTFPLPLL</sequence>
<reference evidence="1" key="1">
    <citation type="submission" date="2020-06" db="EMBL/GenBank/DDBJ databases">
        <authorList>
            <person name="Li T."/>
            <person name="Hu X."/>
            <person name="Zhang T."/>
            <person name="Song X."/>
            <person name="Zhang H."/>
            <person name="Dai N."/>
            <person name="Sheng W."/>
            <person name="Hou X."/>
            <person name="Wei L."/>
        </authorList>
    </citation>
    <scope>NUCLEOTIDE SEQUENCE</scope>
    <source>
        <strain evidence="1">3651</strain>
        <tissue evidence="1">Leaf</tissue>
    </source>
</reference>
<dbReference type="Proteomes" id="UP001293254">
    <property type="component" value="Unassembled WGS sequence"/>
</dbReference>
<evidence type="ECO:0000313" key="2">
    <source>
        <dbReference type="Proteomes" id="UP001293254"/>
    </source>
</evidence>